<evidence type="ECO:0000313" key="3">
    <source>
        <dbReference type="EMBL" id="MBR7838738.1"/>
    </source>
</evidence>
<dbReference type="GO" id="GO:0016491">
    <property type="term" value="F:oxidoreductase activity"/>
    <property type="evidence" value="ECO:0007669"/>
    <property type="project" value="UniProtKB-KW"/>
</dbReference>
<dbReference type="PANTHER" id="PTHR43157:SF31">
    <property type="entry name" value="PHOSPHATIDYLINOSITOL-GLYCAN BIOSYNTHESIS CLASS F PROTEIN"/>
    <property type="match status" value="1"/>
</dbReference>
<organism evidence="3 4">
    <name type="scientific">Actinospica durhamensis</name>
    <dbReference type="NCBI Taxonomy" id="1508375"/>
    <lineage>
        <taxon>Bacteria</taxon>
        <taxon>Bacillati</taxon>
        <taxon>Actinomycetota</taxon>
        <taxon>Actinomycetes</taxon>
        <taxon>Catenulisporales</taxon>
        <taxon>Actinospicaceae</taxon>
        <taxon>Actinospica</taxon>
    </lineage>
</organism>
<dbReference type="Pfam" id="PF00106">
    <property type="entry name" value="adh_short"/>
    <property type="match status" value="1"/>
</dbReference>
<evidence type="ECO:0000256" key="2">
    <source>
        <dbReference type="RuleBase" id="RU000363"/>
    </source>
</evidence>
<reference evidence="3" key="1">
    <citation type="submission" date="2021-04" db="EMBL/GenBank/DDBJ databases">
        <title>Genome based classification of Actinospica acidithermotolerans sp. nov., an actinobacterium isolated from an Indonesian hot spring.</title>
        <authorList>
            <person name="Kusuma A.B."/>
            <person name="Putra K.E."/>
            <person name="Nafisah S."/>
            <person name="Loh J."/>
            <person name="Nouioui I."/>
            <person name="Goodfellow M."/>
        </authorList>
    </citation>
    <scope>NUCLEOTIDE SEQUENCE</scope>
    <source>
        <strain evidence="3">CSCA 57</strain>
    </source>
</reference>
<dbReference type="Proteomes" id="UP000675781">
    <property type="component" value="Unassembled WGS sequence"/>
</dbReference>
<sequence length="285" mass="29933">MPTAVHVSPTPAVALVTGSATGIGHGVAGRLLAAGMTVILHGPTAALVEGARDRLVLAGLPAEKIELEVADFRDLHAVAELAARVESRHPCLDVLVNNAAVAGSDTRTLTGDGHELTHQVNYLAPYLLTRLLWVPLCMTRPGRVVNLSSSLHRTGNFNWGDLDRVKHYSRTGAYAQSKLQLTMFTRAAAATAGDHLLAVSVHPGVIASGLLPLYARTGAPIDQGAEAVARLCLPETAPVHNGAYYDGADETPAASLAEDERAIARLWKSTAKMVGFDRLPSPAAA</sequence>
<dbReference type="SUPFAM" id="SSF51735">
    <property type="entry name" value="NAD(P)-binding Rossmann-fold domains"/>
    <property type="match status" value="1"/>
</dbReference>
<protein>
    <submittedName>
        <fullName evidence="3">SDR family NAD(P)-dependent oxidoreductase</fullName>
    </submittedName>
</protein>
<keyword evidence="4" id="KW-1185">Reference proteome</keyword>
<accession>A0A941IV79</accession>
<dbReference type="AlphaFoldDB" id="A0A941IV79"/>
<dbReference type="InterPro" id="IPR002347">
    <property type="entry name" value="SDR_fam"/>
</dbReference>
<dbReference type="PANTHER" id="PTHR43157">
    <property type="entry name" value="PHOSPHATIDYLINOSITOL-GLYCAN BIOSYNTHESIS CLASS F PROTEIN-RELATED"/>
    <property type="match status" value="1"/>
</dbReference>
<gene>
    <name evidence="3" type="ORF">KDL01_36050</name>
</gene>
<dbReference type="InterPro" id="IPR036291">
    <property type="entry name" value="NAD(P)-bd_dom_sf"/>
</dbReference>
<dbReference type="EMBL" id="JAGSOG010000324">
    <property type="protein sequence ID" value="MBR7838738.1"/>
    <property type="molecule type" value="Genomic_DNA"/>
</dbReference>
<evidence type="ECO:0000313" key="4">
    <source>
        <dbReference type="Proteomes" id="UP000675781"/>
    </source>
</evidence>
<dbReference type="PRINTS" id="PR00081">
    <property type="entry name" value="GDHRDH"/>
</dbReference>
<comment type="similarity">
    <text evidence="2">Belongs to the short-chain dehydrogenases/reductases (SDR) family.</text>
</comment>
<evidence type="ECO:0000256" key="1">
    <source>
        <dbReference type="ARBA" id="ARBA00023002"/>
    </source>
</evidence>
<keyword evidence="1" id="KW-0560">Oxidoreductase</keyword>
<comment type="caution">
    <text evidence="3">The sequence shown here is derived from an EMBL/GenBank/DDBJ whole genome shotgun (WGS) entry which is preliminary data.</text>
</comment>
<dbReference type="PRINTS" id="PR00080">
    <property type="entry name" value="SDRFAMILY"/>
</dbReference>
<name>A0A941IV79_9ACTN</name>
<dbReference type="Gene3D" id="3.40.50.720">
    <property type="entry name" value="NAD(P)-binding Rossmann-like Domain"/>
    <property type="match status" value="1"/>
</dbReference>
<proteinExistence type="inferred from homology"/>
<dbReference type="RefSeq" id="WP_212533189.1">
    <property type="nucleotide sequence ID" value="NZ_JAGSOG010000324.1"/>
</dbReference>